<keyword evidence="8" id="KW-1185">Reference proteome</keyword>
<dbReference type="InterPro" id="IPR007080">
    <property type="entry name" value="RNA_pol_Rpb1_1"/>
</dbReference>
<dbReference type="Pfam" id="PF04997">
    <property type="entry name" value="RNA_pol_Rpb1_1"/>
    <property type="match status" value="1"/>
</dbReference>
<evidence type="ECO:0000313" key="7">
    <source>
        <dbReference type="EMBL" id="CAE7191706.1"/>
    </source>
</evidence>
<protein>
    <recommendedName>
        <fullName evidence="5">DNA-directed RNA polymerase subunit</fullName>
        <ecNumber evidence="5">2.7.7.6</ecNumber>
    </recommendedName>
</protein>
<dbReference type="EC" id="2.7.7.6" evidence="5"/>
<accession>A0A812IZY6</accession>
<evidence type="ECO:0000256" key="1">
    <source>
        <dbReference type="ARBA" id="ARBA00022478"/>
    </source>
</evidence>
<dbReference type="SMART" id="SM00663">
    <property type="entry name" value="RPOLA_N"/>
    <property type="match status" value="1"/>
</dbReference>
<evidence type="ECO:0000256" key="3">
    <source>
        <dbReference type="ARBA" id="ARBA00022695"/>
    </source>
</evidence>
<dbReference type="OrthoDB" id="35661at2759"/>
<evidence type="ECO:0000313" key="8">
    <source>
        <dbReference type="Proteomes" id="UP000601435"/>
    </source>
</evidence>
<reference evidence="7" key="1">
    <citation type="submission" date="2021-02" db="EMBL/GenBank/DDBJ databases">
        <authorList>
            <person name="Dougan E. K."/>
            <person name="Rhodes N."/>
            <person name="Thang M."/>
            <person name="Chan C."/>
        </authorList>
    </citation>
    <scope>NUCLEOTIDE SEQUENCE</scope>
</reference>
<dbReference type="GO" id="GO:0003899">
    <property type="term" value="F:DNA-directed RNA polymerase activity"/>
    <property type="evidence" value="ECO:0007669"/>
    <property type="project" value="UniProtKB-EC"/>
</dbReference>
<dbReference type="GO" id="GO:0006351">
    <property type="term" value="P:DNA-templated transcription"/>
    <property type="evidence" value="ECO:0007669"/>
    <property type="project" value="InterPro"/>
</dbReference>
<keyword evidence="1 5" id="KW-0240">DNA-directed RNA polymerase</keyword>
<dbReference type="InterPro" id="IPR000722">
    <property type="entry name" value="RNA_pol_asu"/>
</dbReference>
<dbReference type="Gene3D" id="2.40.40.20">
    <property type="match status" value="1"/>
</dbReference>
<proteinExistence type="inferred from homology"/>
<dbReference type="AlphaFoldDB" id="A0A812IZY6"/>
<sequence length="200" mass="22952">MRMNLHLASVNAPTKAVATRISSILKDLRQRRNMMETATARHQLPEWMMFTSLPVLPPDLRLRSNSPEDIEEFPDDMNIMYKDILSAGRLFQVALAERAPAGLLRYRKFMLQMAVDCLIDNGRINPAKTKSSGDPLESVAKRLKGKQGRMRKNMLGKRVDYSARTVIVVEPKLKLDECGLPFEIAKEMYMPFLMRELKEK</sequence>
<dbReference type="InterPro" id="IPR045867">
    <property type="entry name" value="DNA-dir_RpoC_beta_prime"/>
</dbReference>
<comment type="catalytic activity">
    <reaction evidence="5">
        <text>RNA(n) + a ribonucleoside 5'-triphosphate = RNA(n+1) + diphosphate</text>
        <dbReference type="Rhea" id="RHEA:21248"/>
        <dbReference type="Rhea" id="RHEA-COMP:14527"/>
        <dbReference type="Rhea" id="RHEA-COMP:17342"/>
        <dbReference type="ChEBI" id="CHEBI:33019"/>
        <dbReference type="ChEBI" id="CHEBI:61557"/>
        <dbReference type="ChEBI" id="CHEBI:140395"/>
        <dbReference type="EC" id="2.7.7.6"/>
    </reaction>
</comment>
<organism evidence="7 8">
    <name type="scientific">Symbiodinium necroappetens</name>
    <dbReference type="NCBI Taxonomy" id="1628268"/>
    <lineage>
        <taxon>Eukaryota</taxon>
        <taxon>Sar</taxon>
        <taxon>Alveolata</taxon>
        <taxon>Dinophyceae</taxon>
        <taxon>Suessiales</taxon>
        <taxon>Symbiodiniaceae</taxon>
        <taxon>Symbiodinium</taxon>
    </lineage>
</organism>
<dbReference type="EMBL" id="CAJNJA010005501">
    <property type="protein sequence ID" value="CAE7191706.1"/>
    <property type="molecule type" value="Genomic_DNA"/>
</dbReference>
<dbReference type="SUPFAM" id="SSF64484">
    <property type="entry name" value="beta and beta-prime subunits of DNA dependent RNA-polymerase"/>
    <property type="match status" value="1"/>
</dbReference>
<comment type="function">
    <text evidence="5">DNA-dependent RNA polymerase catalyzes the transcription of DNA into RNA using the four ribonucleoside triphosphates as substrates.</text>
</comment>
<dbReference type="Proteomes" id="UP000601435">
    <property type="component" value="Unassembled WGS sequence"/>
</dbReference>
<evidence type="ECO:0000259" key="6">
    <source>
        <dbReference type="SMART" id="SM00663"/>
    </source>
</evidence>
<keyword evidence="4 5" id="KW-0804">Transcription</keyword>
<evidence type="ECO:0000256" key="5">
    <source>
        <dbReference type="RuleBase" id="RU004279"/>
    </source>
</evidence>
<dbReference type="InterPro" id="IPR006592">
    <property type="entry name" value="RNA_pol_N"/>
</dbReference>
<evidence type="ECO:0000256" key="4">
    <source>
        <dbReference type="ARBA" id="ARBA00023163"/>
    </source>
</evidence>
<dbReference type="Pfam" id="PF00623">
    <property type="entry name" value="RNA_pol_Rpb1_2"/>
    <property type="match status" value="1"/>
</dbReference>
<keyword evidence="2 5" id="KW-0808">Transferase</keyword>
<feature type="non-terminal residue" evidence="7">
    <location>
        <position position="1"/>
    </location>
</feature>
<dbReference type="PANTHER" id="PTHR19376">
    <property type="entry name" value="DNA-DIRECTED RNA POLYMERASE"/>
    <property type="match status" value="1"/>
</dbReference>
<dbReference type="GO" id="GO:0003677">
    <property type="term" value="F:DNA binding"/>
    <property type="evidence" value="ECO:0007669"/>
    <property type="project" value="InterPro"/>
</dbReference>
<name>A0A812IZY6_9DINO</name>
<keyword evidence="3 5" id="KW-0548">Nucleotidyltransferase</keyword>
<feature type="domain" description="RNA polymerase N-terminal" evidence="6">
    <location>
        <begin position="46"/>
        <end position="200"/>
    </location>
</feature>
<comment type="caution">
    <text evidence="7">The sequence shown here is derived from an EMBL/GenBank/DDBJ whole genome shotgun (WGS) entry which is preliminary data.</text>
</comment>
<comment type="similarity">
    <text evidence="5">Belongs to the RNA polymerase beta' chain family.</text>
</comment>
<dbReference type="GO" id="GO:0000428">
    <property type="term" value="C:DNA-directed RNA polymerase complex"/>
    <property type="evidence" value="ECO:0007669"/>
    <property type="project" value="UniProtKB-KW"/>
</dbReference>
<evidence type="ECO:0000256" key="2">
    <source>
        <dbReference type="ARBA" id="ARBA00022679"/>
    </source>
</evidence>
<gene>
    <name evidence="7" type="primary">rpoC</name>
    <name evidence="7" type="ORF">SNEC2469_LOCUS1184</name>
</gene>